<keyword evidence="1" id="KW-0732">Signal</keyword>
<dbReference type="Gene3D" id="2.130.10.80">
    <property type="entry name" value="Galactose oxidase/kelch, beta-propeller"/>
    <property type="match status" value="1"/>
</dbReference>
<feature type="signal peptide" evidence="1">
    <location>
        <begin position="1"/>
        <end position="20"/>
    </location>
</feature>
<dbReference type="PANTHER" id="PTHR32208:SF21">
    <property type="entry name" value="LOW QUALITY PROTEIN: ALDEHYDE OXIDASE GLOX-LIKE"/>
    <property type="match status" value="1"/>
</dbReference>
<dbReference type="InterPro" id="IPR011043">
    <property type="entry name" value="Gal_Oxase/kelch_b-propeller"/>
</dbReference>
<sequence length="451" mass="49214">MVSFFLLLLLLALLMQQAAAQHGNPSPKIVIDNLPTVCPGGLGYTQVQVVTDSTSYYVCCGGDTPVVRKTCRYFTGETGQYQPLLPAPYDPATGACINRRVNASAGSFHARQSSTLGSVERMRFTMARSVATDEAKRTCEAAAAADKEGPASRQPIKAAYVVTAPPEVAGEWRLVNNSRGNSHLSDGRVFMAGGDDFAGDRFPPGYTNGLRGMRLYQKPTPGTWDQGGWKILSNQIREPRWYPTQTLLPDGVHTVITGGTVSMNVSTPVPSAEIFSSRSFSSVKIDTLPLLQRFRGMILYPLVYVLPYTSSVTPGTTHLFMFNCDNGGVMRLTSNNSWSQYRDIPPGLWPTPNFCGAMSMAGTATLLMLEPENGYAAEVVMFGGFDRTRKGNGQCECDVPTNGFAHRMRLDKRSVDDNRLSWAREAMPYGRNMNDAVLLPNGQITSSTAQR</sequence>
<feature type="chain" id="PRO_5016938091" description="Glyoxal oxidase N-terminal domain-containing protein" evidence="1">
    <location>
        <begin position="21"/>
        <end position="451"/>
    </location>
</feature>
<evidence type="ECO:0000259" key="2">
    <source>
        <dbReference type="Pfam" id="PF07250"/>
    </source>
</evidence>
<feature type="domain" description="Glyoxal oxidase N-terminal" evidence="2">
    <location>
        <begin position="205"/>
        <end position="444"/>
    </location>
</feature>
<keyword evidence="4" id="KW-1185">Reference proteome</keyword>
<reference evidence="3 4" key="1">
    <citation type="submission" date="2016-10" db="EMBL/GenBank/DDBJ databases">
        <authorList>
            <person name="Cai Z."/>
        </authorList>
    </citation>
    <scope>NUCLEOTIDE SEQUENCE [LARGE SCALE GENOMIC DNA]</scope>
</reference>
<dbReference type="Proteomes" id="UP000256970">
    <property type="component" value="Unassembled WGS sequence"/>
</dbReference>
<protein>
    <recommendedName>
        <fullName evidence="2">Glyoxal oxidase N-terminal domain-containing protein</fullName>
    </recommendedName>
</protein>
<dbReference type="PANTHER" id="PTHR32208">
    <property type="entry name" value="SECRETED PROTEIN-RELATED"/>
    <property type="match status" value="1"/>
</dbReference>
<accession>A0A383W6K2</accession>
<evidence type="ECO:0000256" key="1">
    <source>
        <dbReference type="SAM" id="SignalP"/>
    </source>
</evidence>
<dbReference type="EMBL" id="FNXT01001188">
    <property type="protein sequence ID" value="SZX73278.1"/>
    <property type="molecule type" value="Genomic_DNA"/>
</dbReference>
<dbReference type="Pfam" id="PF07250">
    <property type="entry name" value="Glyoxal_oxid_N"/>
    <property type="match status" value="1"/>
</dbReference>
<dbReference type="AlphaFoldDB" id="A0A383W6K2"/>
<gene>
    <name evidence="3" type="ORF">BQ4739_LOCUS13383</name>
</gene>
<dbReference type="InterPro" id="IPR037293">
    <property type="entry name" value="Gal_Oxidase_central_sf"/>
</dbReference>
<evidence type="ECO:0000313" key="4">
    <source>
        <dbReference type="Proteomes" id="UP000256970"/>
    </source>
</evidence>
<organism evidence="3 4">
    <name type="scientific">Tetradesmus obliquus</name>
    <name type="common">Green alga</name>
    <name type="synonym">Acutodesmus obliquus</name>
    <dbReference type="NCBI Taxonomy" id="3088"/>
    <lineage>
        <taxon>Eukaryota</taxon>
        <taxon>Viridiplantae</taxon>
        <taxon>Chlorophyta</taxon>
        <taxon>core chlorophytes</taxon>
        <taxon>Chlorophyceae</taxon>
        <taxon>CS clade</taxon>
        <taxon>Sphaeropleales</taxon>
        <taxon>Scenedesmaceae</taxon>
        <taxon>Tetradesmus</taxon>
    </lineage>
</organism>
<dbReference type="SUPFAM" id="SSF50965">
    <property type="entry name" value="Galactose oxidase, central domain"/>
    <property type="match status" value="1"/>
</dbReference>
<dbReference type="InterPro" id="IPR009880">
    <property type="entry name" value="Glyoxal_oxidase_N"/>
</dbReference>
<name>A0A383W6K2_TETOB</name>
<evidence type="ECO:0000313" key="3">
    <source>
        <dbReference type="EMBL" id="SZX73278.1"/>
    </source>
</evidence>
<proteinExistence type="predicted"/>